<dbReference type="EMBL" id="JAVYJV010000008">
    <property type="protein sequence ID" value="KAK4364990.1"/>
    <property type="molecule type" value="Genomic_DNA"/>
</dbReference>
<name>A0AAE1VM36_9SOLA</name>
<reference evidence="1" key="1">
    <citation type="submission" date="2023-12" db="EMBL/GenBank/DDBJ databases">
        <title>Genome assembly of Anisodus tanguticus.</title>
        <authorList>
            <person name="Wang Y.-J."/>
        </authorList>
    </citation>
    <scope>NUCLEOTIDE SEQUENCE</scope>
    <source>
        <strain evidence="1">KB-2021</strain>
        <tissue evidence="1">Leaf</tissue>
    </source>
</reference>
<accession>A0AAE1VM36</accession>
<organism evidence="1 2">
    <name type="scientific">Anisodus tanguticus</name>
    <dbReference type="NCBI Taxonomy" id="243964"/>
    <lineage>
        <taxon>Eukaryota</taxon>
        <taxon>Viridiplantae</taxon>
        <taxon>Streptophyta</taxon>
        <taxon>Embryophyta</taxon>
        <taxon>Tracheophyta</taxon>
        <taxon>Spermatophyta</taxon>
        <taxon>Magnoliopsida</taxon>
        <taxon>eudicotyledons</taxon>
        <taxon>Gunneridae</taxon>
        <taxon>Pentapetalae</taxon>
        <taxon>asterids</taxon>
        <taxon>lamiids</taxon>
        <taxon>Solanales</taxon>
        <taxon>Solanaceae</taxon>
        <taxon>Solanoideae</taxon>
        <taxon>Hyoscyameae</taxon>
        <taxon>Anisodus</taxon>
    </lineage>
</organism>
<protein>
    <submittedName>
        <fullName evidence="1">Uncharacterized protein</fullName>
    </submittedName>
</protein>
<comment type="caution">
    <text evidence="1">The sequence shown here is derived from an EMBL/GenBank/DDBJ whole genome shotgun (WGS) entry which is preliminary data.</text>
</comment>
<evidence type="ECO:0000313" key="1">
    <source>
        <dbReference type="EMBL" id="KAK4364990.1"/>
    </source>
</evidence>
<evidence type="ECO:0000313" key="2">
    <source>
        <dbReference type="Proteomes" id="UP001291623"/>
    </source>
</evidence>
<sequence length="54" mass="6270">MYNSSNLRMLDITPVWTFSQRDNVISKIRNSFKFAKLSGSDVTLILLELEFQVC</sequence>
<keyword evidence="2" id="KW-1185">Reference proteome</keyword>
<dbReference type="AlphaFoldDB" id="A0AAE1VM36"/>
<dbReference type="Proteomes" id="UP001291623">
    <property type="component" value="Unassembled WGS sequence"/>
</dbReference>
<gene>
    <name evidence="1" type="ORF">RND71_016348</name>
</gene>
<proteinExistence type="predicted"/>